<dbReference type="InterPro" id="IPR036412">
    <property type="entry name" value="HAD-like_sf"/>
</dbReference>
<dbReference type="PANTHER" id="PTHR12103">
    <property type="entry name" value="5'-NUCLEOTIDASE DOMAIN-CONTAINING"/>
    <property type="match status" value="1"/>
</dbReference>
<evidence type="ECO:0000256" key="5">
    <source>
        <dbReference type="SAM" id="Coils"/>
    </source>
</evidence>
<feature type="coiled-coil region" evidence="5">
    <location>
        <begin position="344"/>
        <end position="377"/>
    </location>
</feature>
<evidence type="ECO:0000256" key="6">
    <source>
        <dbReference type="SAM" id="MobiDB-lite"/>
    </source>
</evidence>
<keyword evidence="4" id="KW-0460">Magnesium</keyword>
<keyword evidence="3" id="KW-0378">Hydrolase</keyword>
<dbReference type="AlphaFoldDB" id="A0A937X8R2"/>
<dbReference type="Pfam" id="PF05761">
    <property type="entry name" value="5_nucleotid"/>
    <property type="match status" value="1"/>
</dbReference>
<dbReference type="NCBIfam" id="TIGR02244">
    <property type="entry name" value="HAD-IG-Ncltidse"/>
    <property type="match status" value="1"/>
</dbReference>
<dbReference type="PANTHER" id="PTHR12103:SF22">
    <property type="entry name" value="HAD-SUPERFAMILY HYDROLASE, SUBFAMILY IG, 5'-NUCLEOTIDASE"/>
    <property type="match status" value="1"/>
</dbReference>
<keyword evidence="5" id="KW-0175">Coiled coil</keyword>
<dbReference type="InterPro" id="IPR008380">
    <property type="entry name" value="HAD-SF_hydro_IG_5-nucl"/>
</dbReference>
<name>A0A937X8R2_UNCEI</name>
<evidence type="ECO:0000313" key="8">
    <source>
        <dbReference type="Proteomes" id="UP000748308"/>
    </source>
</evidence>
<sequence>MPGGIAPATDFDPAASVPPPAPPERRIFCNRTLNLRGIRAIGYDLDYTLAHYHVAEWERTSFEHLRRKLLARGWPVEEARFDLHAYQVGLILDLKLGNIIKANQFGYVKRGAHGGALLDFDRLRETYAETIVEFPDPRFVFLNTLFSLSEACMYARLVDLLDAGRIPGTLGYAELYRLMKESLDEAHMEGRLKEEIGAAPERFIDLDPDTPRALLDQRRAGNRILLITNSDWPHTRGMMSYAFDPFLPEGVTWRELFDIVIVSARKPAFFTQEQPAFEVVDDEGLLRPLVSRPSLGSVLLGGHAGLVEEMLGLSGAQILYVGDHAYGDVHVSKNLRRWRTALIIRELEDEIRAQEAFRERQEELERLMDRKVLLERQLSLRRLAILRLKSEKAGGSRGQVAESRGAGREIREPGDRRAGAAQVRDPHSRAAAQRQASRRGLEEGVEATRQALSAIDERITPLARASAELLNRDWGLLLRSGNDKSYLGRLVERHADIYTSRVSNLLYESPFAFFRAHRGLMPHDAREE</sequence>
<dbReference type="InterPro" id="IPR023214">
    <property type="entry name" value="HAD_sf"/>
</dbReference>
<comment type="caution">
    <text evidence="7">The sequence shown here is derived from an EMBL/GenBank/DDBJ whole genome shotgun (WGS) entry which is preliminary data.</text>
</comment>
<reference evidence="7" key="1">
    <citation type="submission" date="2019-03" db="EMBL/GenBank/DDBJ databases">
        <title>Lake Tanganyika Metagenome-Assembled Genomes (MAGs).</title>
        <authorList>
            <person name="Tran P."/>
        </authorList>
    </citation>
    <scope>NUCLEOTIDE SEQUENCE</scope>
    <source>
        <strain evidence="7">M_DeepCast_400m_m2_100</strain>
    </source>
</reference>
<dbReference type="PIRSF" id="PIRSF017434">
    <property type="entry name" value="Purine_5'-nucleotidase"/>
    <property type="match status" value="1"/>
</dbReference>
<organism evidence="7 8">
    <name type="scientific">Eiseniibacteriota bacterium</name>
    <dbReference type="NCBI Taxonomy" id="2212470"/>
    <lineage>
        <taxon>Bacteria</taxon>
        <taxon>Candidatus Eiseniibacteriota</taxon>
    </lineage>
</organism>
<evidence type="ECO:0000256" key="3">
    <source>
        <dbReference type="ARBA" id="ARBA00022801"/>
    </source>
</evidence>
<dbReference type="Proteomes" id="UP000748308">
    <property type="component" value="Unassembled WGS sequence"/>
</dbReference>
<evidence type="ECO:0000256" key="4">
    <source>
        <dbReference type="ARBA" id="ARBA00022842"/>
    </source>
</evidence>
<dbReference type="EMBL" id="VGIY01000181">
    <property type="protein sequence ID" value="MBM3317751.1"/>
    <property type="molecule type" value="Genomic_DNA"/>
</dbReference>
<evidence type="ECO:0000256" key="1">
    <source>
        <dbReference type="ARBA" id="ARBA00009589"/>
    </source>
</evidence>
<accession>A0A937X8R2</accession>
<evidence type="ECO:0000256" key="2">
    <source>
        <dbReference type="ARBA" id="ARBA00022723"/>
    </source>
</evidence>
<comment type="similarity">
    <text evidence="1">Belongs to the 5'(3')-deoxyribonucleotidase family.</text>
</comment>
<dbReference type="GO" id="GO:0008253">
    <property type="term" value="F:5'-nucleotidase activity"/>
    <property type="evidence" value="ECO:0007669"/>
    <property type="project" value="TreeGrafter"/>
</dbReference>
<proteinExistence type="inferred from homology"/>
<dbReference type="Gene3D" id="3.40.50.1000">
    <property type="entry name" value="HAD superfamily/HAD-like"/>
    <property type="match status" value="1"/>
</dbReference>
<dbReference type="GO" id="GO:0046872">
    <property type="term" value="F:metal ion binding"/>
    <property type="evidence" value="ECO:0007669"/>
    <property type="project" value="UniProtKB-KW"/>
</dbReference>
<keyword evidence="2" id="KW-0479">Metal-binding</keyword>
<feature type="compositionally biased region" description="Basic and acidic residues" evidence="6">
    <location>
        <begin position="405"/>
        <end position="428"/>
    </location>
</feature>
<dbReference type="SUPFAM" id="SSF56784">
    <property type="entry name" value="HAD-like"/>
    <property type="match status" value="2"/>
</dbReference>
<dbReference type="InterPro" id="IPR016695">
    <property type="entry name" value="Pur_nucleotidase"/>
</dbReference>
<protein>
    <submittedName>
        <fullName evidence="7">HAD-IG family 5'-nucleotidase</fullName>
    </submittedName>
</protein>
<evidence type="ECO:0000313" key="7">
    <source>
        <dbReference type="EMBL" id="MBM3317751.1"/>
    </source>
</evidence>
<feature type="region of interest" description="Disordered" evidence="6">
    <location>
        <begin position="396"/>
        <end position="443"/>
    </location>
</feature>
<gene>
    <name evidence="7" type="ORF">FJY75_07845</name>
</gene>